<dbReference type="GO" id="GO:0046872">
    <property type="term" value="F:metal ion binding"/>
    <property type="evidence" value="ECO:0007669"/>
    <property type="project" value="InterPro"/>
</dbReference>
<accession>A0A8H4NW16</accession>
<evidence type="ECO:0000259" key="3">
    <source>
        <dbReference type="Pfam" id="PF25137"/>
    </source>
</evidence>
<dbReference type="GO" id="GO:0005739">
    <property type="term" value="C:mitochondrion"/>
    <property type="evidence" value="ECO:0007669"/>
    <property type="project" value="TreeGrafter"/>
</dbReference>
<proteinExistence type="predicted"/>
<comment type="caution">
    <text evidence="4">The sequence shown here is derived from an EMBL/GenBank/DDBJ whole genome shotgun (WGS) entry which is preliminary data.</text>
</comment>
<dbReference type="EMBL" id="JAADJG010000449">
    <property type="protein sequence ID" value="KAF4446566.1"/>
    <property type="molecule type" value="Genomic_DNA"/>
</dbReference>
<dbReference type="Gene3D" id="3.40.50.1970">
    <property type="match status" value="1"/>
</dbReference>
<dbReference type="Pfam" id="PF25137">
    <property type="entry name" value="ADH_Fe_C"/>
    <property type="match status" value="1"/>
</dbReference>
<dbReference type="Proteomes" id="UP000605986">
    <property type="component" value="Unassembled WGS sequence"/>
</dbReference>
<dbReference type="SUPFAM" id="SSF56796">
    <property type="entry name" value="Dehydroquinate synthase-like"/>
    <property type="match status" value="1"/>
</dbReference>
<protein>
    <submittedName>
        <fullName evidence="4">Alcohol dehydrogenase 4</fullName>
    </submittedName>
</protein>
<dbReference type="InterPro" id="IPR001670">
    <property type="entry name" value="ADH_Fe/GldA"/>
</dbReference>
<dbReference type="Gene3D" id="1.20.1090.10">
    <property type="entry name" value="Dehydroquinate synthase-like - alpha domain"/>
    <property type="match status" value="1"/>
</dbReference>
<reference evidence="4" key="1">
    <citation type="submission" date="2020-01" db="EMBL/GenBank/DDBJ databases">
        <title>Identification and distribution of gene clusters putatively required for synthesis of sphingolipid metabolism inhibitors in phylogenetically diverse species of the filamentous fungus Fusarium.</title>
        <authorList>
            <person name="Kim H.-S."/>
            <person name="Busman M."/>
            <person name="Brown D.W."/>
            <person name="Divon H."/>
            <person name="Uhlig S."/>
            <person name="Proctor R.H."/>
        </authorList>
    </citation>
    <scope>NUCLEOTIDE SEQUENCE</scope>
    <source>
        <strain evidence="4">NRRL 53441</strain>
    </source>
</reference>
<feature type="domain" description="Alcohol dehydrogenase iron-type/glycerol dehydrogenase GldA" evidence="2">
    <location>
        <begin position="33"/>
        <end position="197"/>
    </location>
</feature>
<dbReference type="InterPro" id="IPR056798">
    <property type="entry name" value="ADH_Fe_C"/>
</dbReference>
<dbReference type="Pfam" id="PF00465">
    <property type="entry name" value="Fe-ADH"/>
    <property type="match status" value="1"/>
</dbReference>
<evidence type="ECO:0000313" key="5">
    <source>
        <dbReference type="Proteomes" id="UP000605986"/>
    </source>
</evidence>
<sequence length="414" mass="45226">MAPWYTEETLRPAFNNKPTPLVSFGRPFPEICLKQIQERFQSDRVFVIASRSLSKNTSFVDDLKSALGDRVAWTQIGISPHTPIPEIVSILSDIKALDIDCIVTLGAGSITDGAKLVRFAIANDAWTEEEIDTLWGGKSHNPNKRETLHKPTVPLICIPTSLSGGEYQAIAGATESRSMAKHTFESNVDPELVIQDPQLTTTTPQKIWLSTGIRSVDHCVETLCSLQSNDDGDEWAARGLEKLISGLLRCKHDPNDLDARHLCQTGVVEAMRAVSSGVPLGASHAIGHQLGPLNVGHGETSCILLPAVCKFNAHKGVNNDRQRRTVELLVKQNPVKSLLSDKGVSETDVDLGDILDLIIRELDMPRTLKVVGVTADHFDGLATNSLNDIWIKTNAYPITKKEEVLEILEAVAGI</sequence>
<dbReference type="InterPro" id="IPR039697">
    <property type="entry name" value="Alcohol_dehydrogenase_Fe"/>
</dbReference>
<evidence type="ECO:0000259" key="2">
    <source>
        <dbReference type="Pfam" id="PF00465"/>
    </source>
</evidence>
<keyword evidence="5" id="KW-1185">Reference proteome</keyword>
<dbReference type="GO" id="GO:0004022">
    <property type="term" value="F:alcohol dehydrogenase (NAD+) activity"/>
    <property type="evidence" value="ECO:0007669"/>
    <property type="project" value="TreeGrafter"/>
</dbReference>
<organism evidence="4 5">
    <name type="scientific">Fusarium austroafricanum</name>
    <dbReference type="NCBI Taxonomy" id="2364996"/>
    <lineage>
        <taxon>Eukaryota</taxon>
        <taxon>Fungi</taxon>
        <taxon>Dikarya</taxon>
        <taxon>Ascomycota</taxon>
        <taxon>Pezizomycotina</taxon>
        <taxon>Sordariomycetes</taxon>
        <taxon>Hypocreomycetidae</taxon>
        <taxon>Hypocreales</taxon>
        <taxon>Nectriaceae</taxon>
        <taxon>Fusarium</taxon>
        <taxon>Fusarium concolor species complex</taxon>
    </lineage>
</organism>
<dbReference type="PANTHER" id="PTHR11496">
    <property type="entry name" value="ALCOHOL DEHYDROGENASE"/>
    <property type="match status" value="1"/>
</dbReference>
<dbReference type="PANTHER" id="PTHR11496:SF107">
    <property type="entry name" value="ALCOHOL DEHYDROGENASE, PUTATIVE (AFU_ORTHOLOGUE AFUA_1G06800)-RELATED"/>
    <property type="match status" value="1"/>
</dbReference>
<feature type="domain" description="Fe-containing alcohol dehydrogenase-like C-terminal" evidence="3">
    <location>
        <begin position="210"/>
        <end position="410"/>
    </location>
</feature>
<dbReference type="OrthoDB" id="339764at2759"/>
<name>A0A8H4NW16_9HYPO</name>
<evidence type="ECO:0000256" key="1">
    <source>
        <dbReference type="ARBA" id="ARBA00023002"/>
    </source>
</evidence>
<keyword evidence="1" id="KW-0560">Oxidoreductase</keyword>
<evidence type="ECO:0000313" key="4">
    <source>
        <dbReference type="EMBL" id="KAF4446566.1"/>
    </source>
</evidence>
<dbReference type="CDD" id="cd08192">
    <property type="entry name" value="MAR-like"/>
    <property type="match status" value="1"/>
</dbReference>
<gene>
    <name evidence="4" type="ORF">F53441_9793</name>
</gene>
<dbReference type="AlphaFoldDB" id="A0A8H4NW16"/>